<accession>A0A1G1L249</accession>
<sequence>MILHRLRSGKVRYEISDAQETKLLRLYSKWQETRDVTLRKKVFMSLAALARRMPDYDLRRPFQNAF</sequence>
<evidence type="ECO:0000313" key="1">
    <source>
        <dbReference type="EMBL" id="OGW99198.1"/>
    </source>
</evidence>
<comment type="caution">
    <text evidence="1">The sequence shown here is derived from an EMBL/GenBank/DDBJ whole genome shotgun (WGS) entry which is preliminary data.</text>
</comment>
<dbReference type="EMBL" id="MHFR01000013">
    <property type="protein sequence ID" value="OGW99198.1"/>
    <property type="molecule type" value="Genomic_DNA"/>
</dbReference>
<dbReference type="AlphaFoldDB" id="A0A1G1L249"/>
<reference evidence="1 2" key="1">
    <citation type="journal article" date="2016" name="Nat. Commun.">
        <title>Thousands of microbial genomes shed light on interconnected biogeochemical processes in an aquifer system.</title>
        <authorList>
            <person name="Anantharaman K."/>
            <person name="Brown C.T."/>
            <person name="Hug L.A."/>
            <person name="Sharon I."/>
            <person name="Castelle C.J."/>
            <person name="Probst A.J."/>
            <person name="Thomas B.C."/>
            <person name="Singh A."/>
            <person name="Wilkins M.J."/>
            <person name="Karaoz U."/>
            <person name="Brodie E.L."/>
            <person name="Williams K.H."/>
            <person name="Hubbard S.S."/>
            <person name="Banfield J.F."/>
        </authorList>
    </citation>
    <scope>NUCLEOTIDE SEQUENCE [LARGE SCALE GENOMIC DNA]</scope>
</reference>
<evidence type="ECO:0000313" key="2">
    <source>
        <dbReference type="Proteomes" id="UP000178187"/>
    </source>
</evidence>
<dbReference type="Proteomes" id="UP000178187">
    <property type="component" value="Unassembled WGS sequence"/>
</dbReference>
<organism evidence="1 2">
    <name type="scientific">Candidatus Danuiimicrobium aquiferis</name>
    <dbReference type="NCBI Taxonomy" id="1801832"/>
    <lineage>
        <taxon>Bacteria</taxon>
        <taxon>Pseudomonadati</taxon>
        <taxon>Candidatus Omnitrophota</taxon>
        <taxon>Candidatus Danuiimicrobium</taxon>
    </lineage>
</organism>
<name>A0A1G1L249_9BACT</name>
<proteinExistence type="predicted"/>
<gene>
    <name evidence="1" type="ORF">A3G33_10245</name>
</gene>
<protein>
    <submittedName>
        <fullName evidence="1">Uncharacterized protein</fullName>
    </submittedName>
</protein>